<dbReference type="Pfam" id="PF00528">
    <property type="entry name" value="BPD_transp_1"/>
    <property type="match status" value="1"/>
</dbReference>
<keyword evidence="10" id="KW-1185">Reference proteome</keyword>
<dbReference type="InterPro" id="IPR000515">
    <property type="entry name" value="MetI-like"/>
</dbReference>
<gene>
    <name evidence="9" type="ORF">GCM10010255_05110</name>
</gene>
<feature type="transmembrane region" description="Helical" evidence="7">
    <location>
        <begin position="144"/>
        <end position="167"/>
    </location>
</feature>
<proteinExistence type="inferred from homology"/>
<name>A0ABP5UJB0_9ACTN</name>
<evidence type="ECO:0000256" key="3">
    <source>
        <dbReference type="ARBA" id="ARBA00022475"/>
    </source>
</evidence>
<evidence type="ECO:0000313" key="9">
    <source>
        <dbReference type="EMBL" id="GAA2382051.1"/>
    </source>
</evidence>
<evidence type="ECO:0000313" key="10">
    <source>
        <dbReference type="Proteomes" id="UP001499986"/>
    </source>
</evidence>
<evidence type="ECO:0000259" key="8">
    <source>
        <dbReference type="PROSITE" id="PS50928"/>
    </source>
</evidence>
<dbReference type="RefSeq" id="WP_086846235.1">
    <property type="nucleotide sequence ID" value="NZ_BAAASE010000001.1"/>
</dbReference>
<organism evidence="9 10">
    <name type="scientific">Streptomyces coeruleofuscus</name>
    <dbReference type="NCBI Taxonomy" id="66879"/>
    <lineage>
        <taxon>Bacteria</taxon>
        <taxon>Bacillati</taxon>
        <taxon>Actinomycetota</taxon>
        <taxon>Actinomycetes</taxon>
        <taxon>Kitasatosporales</taxon>
        <taxon>Streptomycetaceae</taxon>
        <taxon>Streptomyces</taxon>
    </lineage>
</organism>
<comment type="caution">
    <text evidence="9">The sequence shown here is derived from an EMBL/GenBank/DDBJ whole genome shotgun (WGS) entry which is preliminary data.</text>
</comment>
<dbReference type="InterPro" id="IPR050901">
    <property type="entry name" value="BP-dep_ABC_trans_perm"/>
</dbReference>
<accession>A0ABP5UJB0</accession>
<evidence type="ECO:0000256" key="2">
    <source>
        <dbReference type="ARBA" id="ARBA00022448"/>
    </source>
</evidence>
<feature type="transmembrane region" description="Helical" evidence="7">
    <location>
        <begin position="108"/>
        <end position="132"/>
    </location>
</feature>
<feature type="transmembrane region" description="Helical" evidence="7">
    <location>
        <begin position="188"/>
        <end position="213"/>
    </location>
</feature>
<dbReference type="Proteomes" id="UP001499986">
    <property type="component" value="Unassembled WGS sequence"/>
</dbReference>
<dbReference type="PANTHER" id="PTHR32243:SF18">
    <property type="entry name" value="INNER MEMBRANE ABC TRANSPORTER PERMEASE PROTEIN YCJP"/>
    <property type="match status" value="1"/>
</dbReference>
<keyword evidence="4 7" id="KW-0812">Transmembrane</keyword>
<dbReference type="CDD" id="cd06261">
    <property type="entry name" value="TM_PBP2"/>
    <property type="match status" value="1"/>
</dbReference>
<dbReference type="PROSITE" id="PS50928">
    <property type="entry name" value="ABC_TM1"/>
    <property type="match status" value="1"/>
</dbReference>
<feature type="transmembrane region" description="Helical" evidence="7">
    <location>
        <begin position="16"/>
        <end position="35"/>
    </location>
</feature>
<comment type="subcellular location">
    <subcellularLocation>
        <location evidence="1 7">Cell membrane</location>
        <topology evidence="1 7">Multi-pass membrane protein</topology>
    </subcellularLocation>
</comment>
<dbReference type="EMBL" id="BAAASE010000001">
    <property type="protein sequence ID" value="GAA2382051.1"/>
    <property type="molecule type" value="Genomic_DNA"/>
</dbReference>
<dbReference type="InterPro" id="IPR035906">
    <property type="entry name" value="MetI-like_sf"/>
</dbReference>
<sequence length="280" mass="30937">MRHETRGFRIFRRTTLTLLTAFVCAPLFVMVSTALKPLSQVQGEFRWIPSEPTLTPFFDMWTTVPLARYFANSIVVAGLATVLSVAVALLAAYAISRWRFRGREAFKVTILSTQMFPGILFLLPLFLLFVMVDRYTGLSLVGSRLGLIITYLTFSLPFSIWMLVGYFETIPRELDDAAKVDGVGPVRMLYSILVPAARPAIVAVSIFSFMVAWGEVLFASVLTTEQTRTVAVGLQAYASEANVYWNQVMAASLAVSAPIVIAFLMLQRHIASGMTAGAVK</sequence>
<dbReference type="SUPFAM" id="SSF161098">
    <property type="entry name" value="MetI-like"/>
    <property type="match status" value="1"/>
</dbReference>
<keyword evidence="6 7" id="KW-0472">Membrane</keyword>
<dbReference type="PANTHER" id="PTHR32243">
    <property type="entry name" value="MALTOSE TRANSPORT SYSTEM PERMEASE-RELATED"/>
    <property type="match status" value="1"/>
</dbReference>
<feature type="transmembrane region" description="Helical" evidence="7">
    <location>
        <begin position="69"/>
        <end position="96"/>
    </location>
</feature>
<dbReference type="Gene3D" id="1.10.3720.10">
    <property type="entry name" value="MetI-like"/>
    <property type="match status" value="1"/>
</dbReference>
<evidence type="ECO:0000256" key="5">
    <source>
        <dbReference type="ARBA" id="ARBA00022989"/>
    </source>
</evidence>
<feature type="domain" description="ABC transmembrane type-1" evidence="8">
    <location>
        <begin position="70"/>
        <end position="266"/>
    </location>
</feature>
<reference evidence="10" key="1">
    <citation type="journal article" date="2019" name="Int. J. Syst. Evol. Microbiol.">
        <title>The Global Catalogue of Microorganisms (GCM) 10K type strain sequencing project: providing services to taxonomists for standard genome sequencing and annotation.</title>
        <authorList>
            <consortium name="The Broad Institute Genomics Platform"/>
            <consortium name="The Broad Institute Genome Sequencing Center for Infectious Disease"/>
            <person name="Wu L."/>
            <person name="Ma J."/>
        </authorList>
    </citation>
    <scope>NUCLEOTIDE SEQUENCE [LARGE SCALE GENOMIC DNA]</scope>
    <source>
        <strain evidence="10">JCM 4358</strain>
    </source>
</reference>
<evidence type="ECO:0000256" key="1">
    <source>
        <dbReference type="ARBA" id="ARBA00004651"/>
    </source>
</evidence>
<evidence type="ECO:0000256" key="6">
    <source>
        <dbReference type="ARBA" id="ARBA00023136"/>
    </source>
</evidence>
<evidence type="ECO:0000256" key="4">
    <source>
        <dbReference type="ARBA" id="ARBA00022692"/>
    </source>
</evidence>
<protein>
    <submittedName>
        <fullName evidence="9">Carbohydrate ABC transporter permease</fullName>
    </submittedName>
</protein>
<keyword evidence="2 7" id="KW-0813">Transport</keyword>
<keyword evidence="3" id="KW-1003">Cell membrane</keyword>
<feature type="transmembrane region" description="Helical" evidence="7">
    <location>
        <begin position="244"/>
        <end position="266"/>
    </location>
</feature>
<comment type="similarity">
    <text evidence="7">Belongs to the binding-protein-dependent transport system permease family.</text>
</comment>
<keyword evidence="5 7" id="KW-1133">Transmembrane helix</keyword>
<evidence type="ECO:0000256" key="7">
    <source>
        <dbReference type="RuleBase" id="RU363032"/>
    </source>
</evidence>